<evidence type="ECO:0000313" key="2">
    <source>
        <dbReference type="Proteomes" id="UP000176787"/>
    </source>
</evidence>
<comment type="caution">
    <text evidence="1">The sequence shown here is derived from an EMBL/GenBank/DDBJ whole genome shotgun (WGS) entry which is preliminary data.</text>
</comment>
<protein>
    <submittedName>
        <fullName evidence="1">Uncharacterized protein</fullName>
    </submittedName>
</protein>
<reference evidence="1 2" key="1">
    <citation type="journal article" date="2016" name="Nat. Commun.">
        <title>Thousands of microbial genomes shed light on interconnected biogeochemical processes in an aquifer system.</title>
        <authorList>
            <person name="Anantharaman K."/>
            <person name="Brown C.T."/>
            <person name="Hug L.A."/>
            <person name="Sharon I."/>
            <person name="Castelle C.J."/>
            <person name="Probst A.J."/>
            <person name="Thomas B.C."/>
            <person name="Singh A."/>
            <person name="Wilkins M.J."/>
            <person name="Karaoz U."/>
            <person name="Brodie E.L."/>
            <person name="Williams K.H."/>
            <person name="Hubbard S.S."/>
            <person name="Banfield J.F."/>
        </authorList>
    </citation>
    <scope>NUCLEOTIDE SEQUENCE [LARGE SCALE GENOMIC DNA]</scope>
</reference>
<organism evidence="1 2">
    <name type="scientific">Candidatus Niyogibacteria bacterium RIFCSPLOWO2_12_FULL_41_13</name>
    <dbReference type="NCBI Taxonomy" id="1801726"/>
    <lineage>
        <taxon>Bacteria</taxon>
        <taxon>Candidatus Niyogiibacteriota</taxon>
    </lineage>
</organism>
<proteinExistence type="predicted"/>
<dbReference type="AlphaFoldDB" id="A0A1G2F2Q4"/>
<dbReference type="EMBL" id="MHMS01000010">
    <property type="protein sequence ID" value="OGZ32273.1"/>
    <property type="molecule type" value="Genomic_DNA"/>
</dbReference>
<sequence length="249" mass="28749">MKFERPPELAEIHEEIEQIIQAREWLMPRLKEEAEKLRKLGFGVDDECRIKPGEFKNLFGEENVARDLEWIKGKKTKFEKETPEKIKGEVLEMAKTLTFNNFWFDKRLIALRTSEYDDVANGVDQLIFDAETKTALAAVDATTNWKDKTKEISSGIENGSKVKYGFGFENESLVKKSYYNLPLFIISMKGEELLEVLKDIEKGEISFEGRKVENTVLNELKSQSENFAESASLKLKLSYEKAGEIFERL</sequence>
<gene>
    <name evidence="1" type="ORF">A3H02_02230</name>
</gene>
<evidence type="ECO:0000313" key="1">
    <source>
        <dbReference type="EMBL" id="OGZ32273.1"/>
    </source>
</evidence>
<name>A0A1G2F2Q4_9BACT</name>
<accession>A0A1G2F2Q4</accession>
<dbReference type="Proteomes" id="UP000176787">
    <property type="component" value="Unassembled WGS sequence"/>
</dbReference>